<keyword evidence="1" id="KW-0472">Membrane</keyword>
<name>A0ABT6F2P6_9SYNE</name>
<feature type="transmembrane region" description="Helical" evidence="1">
    <location>
        <begin position="37"/>
        <end position="59"/>
    </location>
</feature>
<proteinExistence type="predicted"/>
<dbReference type="RefSeq" id="WP_277867990.1">
    <property type="nucleotide sequence ID" value="NZ_JAKKUT010000007.1"/>
</dbReference>
<organism evidence="3 4">
    <name type="scientific">Candidatus Synechococcus calcipolaris G9</name>
    <dbReference type="NCBI Taxonomy" id="1497997"/>
    <lineage>
        <taxon>Bacteria</taxon>
        <taxon>Bacillati</taxon>
        <taxon>Cyanobacteriota</taxon>
        <taxon>Cyanophyceae</taxon>
        <taxon>Synechococcales</taxon>
        <taxon>Synechococcaceae</taxon>
        <taxon>Synechococcus</taxon>
    </lineage>
</organism>
<feature type="domain" description="DUF8201" evidence="2">
    <location>
        <begin position="2"/>
        <end position="443"/>
    </location>
</feature>
<dbReference type="EMBL" id="JAKKUT010000007">
    <property type="protein sequence ID" value="MDG2992069.1"/>
    <property type="molecule type" value="Genomic_DNA"/>
</dbReference>
<feature type="transmembrane region" description="Helical" evidence="1">
    <location>
        <begin position="271"/>
        <end position="296"/>
    </location>
</feature>
<reference evidence="3" key="1">
    <citation type="journal article" date="2022" name="Genome Biol. Evol.">
        <title>A New Gene Family Diagnostic for Intracellular Biomineralization of Amorphous Ca Carbonates by Cyanobacteria.</title>
        <authorList>
            <person name="Benzerara K."/>
            <person name="Duprat E."/>
            <person name="Bitard-Feildel T."/>
            <person name="Caumes G."/>
            <person name="Cassier-Chauvat C."/>
            <person name="Chauvat F."/>
            <person name="Dezi M."/>
            <person name="Diop S.I."/>
            <person name="Gaschignard G."/>
            <person name="Gorgen S."/>
            <person name="Gugger M."/>
            <person name="Lopez-Garcia P."/>
            <person name="Millet M."/>
            <person name="Skouri-Panet F."/>
            <person name="Moreira D."/>
            <person name="Callebaut I."/>
        </authorList>
    </citation>
    <scope>NUCLEOTIDE SEQUENCE</scope>
    <source>
        <strain evidence="3">G9</strain>
    </source>
</reference>
<dbReference type="InterPro" id="IPR058514">
    <property type="entry name" value="DUF8201"/>
</dbReference>
<evidence type="ECO:0000313" key="4">
    <source>
        <dbReference type="Proteomes" id="UP001154265"/>
    </source>
</evidence>
<evidence type="ECO:0000259" key="2">
    <source>
        <dbReference type="Pfam" id="PF26626"/>
    </source>
</evidence>
<comment type="caution">
    <text evidence="3">The sequence shown here is derived from an EMBL/GenBank/DDBJ whole genome shotgun (WGS) entry which is preliminary data.</text>
</comment>
<keyword evidence="1" id="KW-0812">Transmembrane</keyword>
<feature type="transmembrane region" description="Helical" evidence="1">
    <location>
        <begin position="316"/>
        <end position="340"/>
    </location>
</feature>
<dbReference type="Proteomes" id="UP001154265">
    <property type="component" value="Unassembled WGS sequence"/>
</dbReference>
<keyword evidence="4" id="KW-1185">Reference proteome</keyword>
<feature type="transmembrane region" description="Helical" evidence="1">
    <location>
        <begin position="239"/>
        <end position="259"/>
    </location>
</feature>
<dbReference type="Pfam" id="PF26626">
    <property type="entry name" value="DUF8201"/>
    <property type="match status" value="1"/>
</dbReference>
<feature type="transmembrane region" description="Helical" evidence="1">
    <location>
        <begin position="65"/>
        <end position="82"/>
    </location>
</feature>
<keyword evidence="1" id="KW-1133">Transmembrane helix</keyword>
<sequence length="609" mass="67776">MLLLLLWSGLLIFSELWGSALLGWFSPVICRCAPRYLLLSVWVGLLSYAIILLGLSLVWPLSLPLGLAVAVLGSCGSLALPHTRRHLYHHYHRLSGGHWLGILGLGGLASMYASRTMVSLTPSIYDLGLYHFGLIQWLSDYGTVPGLGLIHQRFTFTSAWFSLAAVFNHGVLQGRVYSFLGGFVFWLFLLQFSLTIAKLWRRKPSSIPQWVDWFNLSFLCLVLPSILRWEMPITATPDFPVILLVLLIVQVGNLLITKYRFLKNDPMPTGLLLGLAAATVALKLSAFPLLFGALGLHGYLKSWQWRRLQILKVSMVIAMPLLIWLGVNLVTSGCIAFPALPICLPVSWGLRAEDGTMITQAIREWAQWSGPKPENAGFWLLHWFLYEGEAAFLTLWTMVVLTLGLGRGYGRPSQSLWIGSVALGGMAFVLISAPTLRFGLGYFVLLPSLMVADVCHRRSPLGGLTIVALSLLAMDLWMGVSPWRWELIGIVLAINALVYLSKRPIVSRTLFFLGLSILAVYQLNVLAETLYLSPHLELDQEQGGDRWWRPALLPTPPLMQHQTATFAYVTPAQGDTCWYAPLPCTPNLSRSPVELKDTRRGFRGGFQAP</sequence>
<feature type="transmembrane region" description="Helical" evidence="1">
    <location>
        <begin position="94"/>
        <end position="113"/>
    </location>
</feature>
<feature type="transmembrane region" description="Helical" evidence="1">
    <location>
        <begin position="209"/>
        <end position="227"/>
    </location>
</feature>
<feature type="transmembrane region" description="Helical" evidence="1">
    <location>
        <begin position="390"/>
        <end position="410"/>
    </location>
</feature>
<protein>
    <recommendedName>
        <fullName evidence="2">DUF8201 domain-containing protein</fullName>
    </recommendedName>
</protein>
<feature type="transmembrane region" description="Helical" evidence="1">
    <location>
        <begin position="176"/>
        <end position="197"/>
    </location>
</feature>
<feature type="transmembrane region" description="Helical" evidence="1">
    <location>
        <begin position="6"/>
        <end position="25"/>
    </location>
</feature>
<dbReference type="NCBIfam" id="NF047510">
    <property type="entry name" value="LIC_10190_fam"/>
    <property type="match status" value="1"/>
</dbReference>
<evidence type="ECO:0000256" key="1">
    <source>
        <dbReference type="SAM" id="Phobius"/>
    </source>
</evidence>
<evidence type="ECO:0000313" key="3">
    <source>
        <dbReference type="EMBL" id="MDG2992069.1"/>
    </source>
</evidence>
<accession>A0ABT6F2P6</accession>
<dbReference type="InterPro" id="IPR058065">
    <property type="entry name" value="LIC_10190-like"/>
</dbReference>
<feature type="transmembrane region" description="Helical" evidence="1">
    <location>
        <begin position="416"/>
        <end position="440"/>
    </location>
</feature>
<feature type="transmembrane region" description="Helical" evidence="1">
    <location>
        <begin position="483"/>
        <end position="500"/>
    </location>
</feature>
<feature type="transmembrane region" description="Helical" evidence="1">
    <location>
        <begin position="512"/>
        <end position="532"/>
    </location>
</feature>
<gene>
    <name evidence="3" type="ORF">L3556_14180</name>
</gene>
<reference evidence="3" key="2">
    <citation type="submission" date="2022-01" db="EMBL/GenBank/DDBJ databases">
        <authorList>
            <person name="Zivanovic Y."/>
            <person name="Moreira D."/>
            <person name="Lopez-Garcia P."/>
        </authorList>
    </citation>
    <scope>NUCLEOTIDE SEQUENCE</scope>
    <source>
        <strain evidence="3">G9</strain>
    </source>
</reference>